<dbReference type="Proteomes" id="UP000242972">
    <property type="component" value="Unassembled WGS sequence"/>
</dbReference>
<protein>
    <submittedName>
        <fullName evidence="2">Uncharacterized protein</fullName>
    </submittedName>
</protein>
<sequence length="87" mass="10009">MTTRGKPHEPLTFYADMVEYPDVDLDVQRQARHDFVAVKLFYEGQWRLVPLPVILHHQAQKALAESQTESARIAETRDSPEFRGICG</sequence>
<comment type="caution">
    <text evidence="2">The sequence shown here is derived from an EMBL/GenBank/DDBJ whole genome shotgun (WGS) entry which is preliminary data.</text>
</comment>
<dbReference type="EMBL" id="PXYW01000010">
    <property type="protein sequence ID" value="PSR34329.1"/>
    <property type="molecule type" value="Genomic_DNA"/>
</dbReference>
<evidence type="ECO:0000313" key="3">
    <source>
        <dbReference type="Proteomes" id="UP000242972"/>
    </source>
</evidence>
<proteinExistence type="predicted"/>
<reference evidence="2 3" key="1">
    <citation type="journal article" date="2014" name="BMC Genomics">
        <title>Comparison of environmental and isolate Sulfobacillus genomes reveals diverse carbon, sulfur, nitrogen, and hydrogen metabolisms.</title>
        <authorList>
            <person name="Justice N.B."/>
            <person name="Norman A."/>
            <person name="Brown C.T."/>
            <person name="Singh A."/>
            <person name="Thomas B.C."/>
            <person name="Banfield J.F."/>
        </authorList>
    </citation>
    <scope>NUCLEOTIDE SEQUENCE [LARGE SCALE GENOMIC DNA]</scope>
    <source>
        <strain evidence="2">AMDSBA4</strain>
    </source>
</reference>
<feature type="region of interest" description="Disordered" evidence="1">
    <location>
        <begin position="66"/>
        <end position="87"/>
    </location>
</feature>
<gene>
    <name evidence="2" type="ORF">C7B46_06285</name>
</gene>
<organism evidence="2 3">
    <name type="scientific">Sulfobacillus benefaciens</name>
    <dbReference type="NCBI Taxonomy" id="453960"/>
    <lineage>
        <taxon>Bacteria</taxon>
        <taxon>Bacillati</taxon>
        <taxon>Bacillota</taxon>
        <taxon>Clostridia</taxon>
        <taxon>Eubacteriales</taxon>
        <taxon>Clostridiales Family XVII. Incertae Sedis</taxon>
        <taxon>Sulfobacillus</taxon>
    </lineage>
</organism>
<feature type="compositionally biased region" description="Basic and acidic residues" evidence="1">
    <location>
        <begin position="72"/>
        <end position="81"/>
    </location>
</feature>
<evidence type="ECO:0000256" key="1">
    <source>
        <dbReference type="SAM" id="MobiDB-lite"/>
    </source>
</evidence>
<name>A0A2T2XIK6_9FIRM</name>
<evidence type="ECO:0000313" key="2">
    <source>
        <dbReference type="EMBL" id="PSR34329.1"/>
    </source>
</evidence>
<accession>A0A2T2XIK6</accession>
<dbReference type="AlphaFoldDB" id="A0A2T2XIK6"/>